<dbReference type="InterPro" id="IPR020806">
    <property type="entry name" value="PKS_PP-bd"/>
</dbReference>
<evidence type="ECO:0000256" key="1">
    <source>
        <dbReference type="ARBA" id="ARBA00006432"/>
    </source>
</evidence>
<dbReference type="SUPFAM" id="SSF56801">
    <property type="entry name" value="Acetyl-CoA synthetase-like"/>
    <property type="match status" value="1"/>
</dbReference>
<dbReference type="PANTHER" id="PTHR22754:SF32">
    <property type="entry name" value="DISCO-INTERACTING PROTEIN 2"/>
    <property type="match status" value="1"/>
</dbReference>
<name>A0ABW2B4P2_9RHOB</name>
<evidence type="ECO:0000256" key="4">
    <source>
        <dbReference type="ARBA" id="ARBA00022598"/>
    </source>
</evidence>
<dbReference type="PROSITE" id="PS00455">
    <property type="entry name" value="AMP_BINDING"/>
    <property type="match status" value="1"/>
</dbReference>
<dbReference type="Gene3D" id="1.10.1200.10">
    <property type="entry name" value="ACP-like"/>
    <property type="match status" value="1"/>
</dbReference>
<dbReference type="Pfam" id="PF00550">
    <property type="entry name" value="PP-binding"/>
    <property type="match status" value="1"/>
</dbReference>
<dbReference type="Proteomes" id="UP001596353">
    <property type="component" value="Unassembled WGS sequence"/>
</dbReference>
<organism evidence="7 8">
    <name type="scientific">Sulfitobacter porphyrae</name>
    <dbReference type="NCBI Taxonomy" id="1246864"/>
    <lineage>
        <taxon>Bacteria</taxon>
        <taxon>Pseudomonadati</taxon>
        <taxon>Pseudomonadota</taxon>
        <taxon>Alphaproteobacteria</taxon>
        <taxon>Rhodobacterales</taxon>
        <taxon>Roseobacteraceae</taxon>
        <taxon>Sulfitobacter</taxon>
    </lineage>
</organism>
<dbReference type="InterPro" id="IPR000873">
    <property type="entry name" value="AMP-dep_synth/lig_dom"/>
</dbReference>
<comment type="similarity">
    <text evidence="1">Belongs to the ATP-dependent AMP-binding enzyme family.</text>
</comment>
<keyword evidence="8" id="KW-1185">Reference proteome</keyword>
<feature type="domain" description="Carrier" evidence="6">
    <location>
        <begin position="610"/>
        <end position="687"/>
    </location>
</feature>
<protein>
    <submittedName>
        <fullName evidence="7">AMP-binding protein</fullName>
    </submittedName>
</protein>
<feature type="transmembrane region" description="Helical" evidence="5">
    <location>
        <begin position="84"/>
        <end position="104"/>
    </location>
</feature>
<evidence type="ECO:0000259" key="6">
    <source>
        <dbReference type="PROSITE" id="PS50075"/>
    </source>
</evidence>
<dbReference type="InterPro" id="IPR036736">
    <property type="entry name" value="ACP-like_sf"/>
</dbReference>
<comment type="caution">
    <text evidence="7">The sequence shown here is derived from an EMBL/GenBank/DDBJ whole genome shotgun (WGS) entry which is preliminary data.</text>
</comment>
<keyword evidence="3" id="KW-0597">Phosphoprotein</keyword>
<dbReference type="PANTHER" id="PTHR22754">
    <property type="entry name" value="DISCO-INTERACTING PROTEIN 2 DIP2 -RELATED"/>
    <property type="match status" value="1"/>
</dbReference>
<dbReference type="InterPro" id="IPR042099">
    <property type="entry name" value="ANL_N_sf"/>
</dbReference>
<proteinExistence type="inferred from homology"/>
<dbReference type="CDD" id="cd05931">
    <property type="entry name" value="FAAL"/>
    <property type="match status" value="1"/>
</dbReference>
<evidence type="ECO:0000313" key="7">
    <source>
        <dbReference type="EMBL" id="MFC6760216.1"/>
    </source>
</evidence>
<keyword evidence="5" id="KW-0812">Transmembrane</keyword>
<dbReference type="InterPro" id="IPR020845">
    <property type="entry name" value="AMP-binding_CS"/>
</dbReference>
<evidence type="ECO:0000256" key="5">
    <source>
        <dbReference type="SAM" id="Phobius"/>
    </source>
</evidence>
<evidence type="ECO:0000256" key="2">
    <source>
        <dbReference type="ARBA" id="ARBA00022450"/>
    </source>
</evidence>
<dbReference type="EMBL" id="JBHSWG010000001">
    <property type="protein sequence ID" value="MFC6760216.1"/>
    <property type="molecule type" value="Genomic_DNA"/>
</dbReference>
<keyword evidence="5" id="KW-0472">Membrane</keyword>
<dbReference type="SUPFAM" id="SSF47336">
    <property type="entry name" value="ACP-like"/>
    <property type="match status" value="1"/>
</dbReference>
<dbReference type="SMART" id="SM00823">
    <property type="entry name" value="PKS_PP"/>
    <property type="match status" value="1"/>
</dbReference>
<dbReference type="InterPro" id="IPR040097">
    <property type="entry name" value="FAAL/FAAC"/>
</dbReference>
<dbReference type="Gene3D" id="3.40.50.12780">
    <property type="entry name" value="N-terminal domain of ligase-like"/>
    <property type="match status" value="1"/>
</dbReference>
<evidence type="ECO:0000256" key="3">
    <source>
        <dbReference type="ARBA" id="ARBA00022553"/>
    </source>
</evidence>
<dbReference type="PROSITE" id="PS50075">
    <property type="entry name" value="CARRIER"/>
    <property type="match status" value="1"/>
</dbReference>
<dbReference type="InterPro" id="IPR045851">
    <property type="entry name" value="AMP-bd_C_sf"/>
</dbReference>
<keyword evidence="2" id="KW-0596">Phosphopantetheine</keyword>
<accession>A0ABW2B4P2</accession>
<sequence>MTQVPDALHRPAPATCGLLHAVVLSHADTRPGQIGFHYINPAAPSQELTYGALAQNARALAGGLLAAGCENGARVALICGHGPAFITGLVAILMAGCAAVPVVFPAGAIMRSRAAAILREAGCAAILTGASRAEIEAAGADDLFAGHPLLLIDELASRGGTQCNPALPLVRPEDVAIVQYTSGSTSTPRGVLVTHAALAAQQRAISAAVQPRAQERSVTWLPPEHDMGLMGGLLFNLWRGHTTCVLAPAAFINRPIRWLEAISRFKATLSVAPNFAYDLCVRTIPQHRRAGLDLRSWRVALNGAEPVQATTLDGFAQAFADSGFDRRAFLPCYGLAEATLLVAGASGGNGATTGWFDPEAMAQGIVARAGAGQGRQLVSSGPVRTTGGIRIVSTDTGHPCPPERIGEIWIAGDSMGSGYLGLPEANRDTFGAYTATGDGPYLRSGDTGFLLDGELFVTGRIKDIVLWHGRTLHAADLERALDGVEPRVRQRRLVLRQTGAGEIVLIAEVPPNRDAAPMTTAGQDDQALASRLWRRLLAKTGVEVDQVVLVRPGTLRWTSSGKIRRAASLARLQDEPDRVICDWRPDHGKSRQAQLAALRALADSARNGPPDAAALLAFFLAWVAAATDVPLDEVDPDLPWSDQGLDSLMMTDLSLDLESVLGAQIRTEDLFDQPDPRMLALTLARRMVAPQP</sequence>
<dbReference type="Gene3D" id="3.30.300.30">
    <property type="match status" value="1"/>
</dbReference>
<dbReference type="Pfam" id="PF00501">
    <property type="entry name" value="AMP-binding"/>
    <property type="match status" value="1"/>
</dbReference>
<keyword evidence="5" id="KW-1133">Transmembrane helix</keyword>
<dbReference type="InterPro" id="IPR009081">
    <property type="entry name" value="PP-bd_ACP"/>
</dbReference>
<keyword evidence="4" id="KW-0436">Ligase</keyword>
<reference evidence="8" key="1">
    <citation type="journal article" date="2019" name="Int. J. Syst. Evol. Microbiol.">
        <title>The Global Catalogue of Microorganisms (GCM) 10K type strain sequencing project: providing services to taxonomists for standard genome sequencing and annotation.</title>
        <authorList>
            <consortium name="The Broad Institute Genomics Platform"/>
            <consortium name="The Broad Institute Genome Sequencing Center for Infectious Disease"/>
            <person name="Wu L."/>
            <person name="Ma J."/>
        </authorList>
    </citation>
    <scope>NUCLEOTIDE SEQUENCE [LARGE SCALE GENOMIC DNA]</scope>
    <source>
        <strain evidence="8">CCUG 66188</strain>
    </source>
</reference>
<evidence type="ECO:0000313" key="8">
    <source>
        <dbReference type="Proteomes" id="UP001596353"/>
    </source>
</evidence>
<gene>
    <name evidence="7" type="ORF">ACFQFQ_13100</name>
</gene>